<protein>
    <submittedName>
        <fullName evidence="1">Uncharacterized protein</fullName>
    </submittedName>
</protein>
<dbReference type="Proteomes" id="UP000814128">
    <property type="component" value="Unassembled WGS sequence"/>
</dbReference>
<comment type="caution">
    <text evidence="1">The sequence shown here is derived from an EMBL/GenBank/DDBJ whole genome shotgun (WGS) entry which is preliminary data.</text>
</comment>
<sequence length="1152" mass="131707">MDSCSSDIEGSSEDDGLGERHGSPKGRKRARVNTQGDSRPVANGRSKGKAKARPTMQPLTRHPDGFVPGSIIRVKLHNFVTYDDVEFYPGPHLNMIIGPNGTGKSSIACAIALGLNWPPSILGRANELNLFVKNTKDEGFIEIELKGNIGKPNVVIKRTLSAKSKASTFFVNGRSSTGREITNTMNELNIQVGNLCSFLPQDRVSEFAQMTPQQLLRETQRAAGDEHLTAWHDTLISAGKEKKETIEIRIRFLFLQHLDADRKQLETLRERNDNLEREVQRFRERKEIEKRIAVLEVLVPFMEYYETRERYREAKTRQRELHAKVAALQRKTQPIEEFKRRLGRERQRMSEQQEQKKRSLRKQAADLRKKTEDNDSLTATAEEAHVQLENLRRNEKTRVKRIHDLEKSTADLRAELIKPVELGDLDAIAEETRALNMVSASLSQKRIDLSDRQAQNMDISSKWKADIAEGTRNLQQLDNVSHQKLEALKRSDPDCYATVIWLRQNQRLFREEILEPPIVTLTVPDGAYLAAVEACFASHQLRTFVAQNDDDYRLLNRLVVDTTEALGRQARIPTSLNKVSNGQAPLPMTDEQARSQYIHSLHIPILFFQLRELGFDGWALDFVSCPQGLHTFLKQSVHLHRTAIGIRSPQRIDSGRAMNIIARGGGASYVIGRTMNTVMKSQYGRRLAQNVTREIKPPRNLIGPTFNPQYKIDCQRKISDAQEQLKTIDVEAEQLANEDHALKEQEREHRKAHVRVYGVNRRRIPYTLVTSEEMKLRDFKTQLPPDAERERLKTFLLQISHKRVALAEKFLGITRTFRTEQVEHTRLSLQALQLASDLTALDTLIQERHASYQETLDLYQAASQVFNDLKAECITKKQSGEAKLNAADDDVKALIVELQLEQYSRNHTSQEINIELAEQQQKLELVMEANPGVIEQYERRKAEIETLSKKVEERERRTEKLDRTIQSVHDRWLPALQELVSSIGDKFSTAFDRIGCSGELELTESEDYDKWAITIWVKFRDDAQLQKLTPHRQSGGERSLTTIMYLMSMTEQARSPFSLVDEINQGMDQRAERAIHDQLVQTTCETECGQYFLITPKLLPDLGYHKRMKILCVNNGEWLPADDDLGGSMRDMLSAYRLHPSRNASGSSSVDP</sequence>
<dbReference type="EMBL" id="MU273468">
    <property type="protein sequence ID" value="KAI0036757.1"/>
    <property type="molecule type" value="Genomic_DNA"/>
</dbReference>
<gene>
    <name evidence="1" type="ORF">K488DRAFT_40522</name>
</gene>
<reference evidence="1" key="2">
    <citation type="journal article" date="2022" name="New Phytol.">
        <title>Evolutionary transition to the ectomycorrhizal habit in the genomes of a hyperdiverse lineage of mushroom-forming fungi.</title>
        <authorList>
            <person name="Looney B."/>
            <person name="Miyauchi S."/>
            <person name="Morin E."/>
            <person name="Drula E."/>
            <person name="Courty P.E."/>
            <person name="Kohler A."/>
            <person name="Kuo A."/>
            <person name="LaButti K."/>
            <person name="Pangilinan J."/>
            <person name="Lipzen A."/>
            <person name="Riley R."/>
            <person name="Andreopoulos W."/>
            <person name="He G."/>
            <person name="Johnson J."/>
            <person name="Nolan M."/>
            <person name="Tritt A."/>
            <person name="Barry K.W."/>
            <person name="Grigoriev I.V."/>
            <person name="Nagy L.G."/>
            <person name="Hibbett D."/>
            <person name="Henrissat B."/>
            <person name="Matheny P.B."/>
            <person name="Labbe J."/>
            <person name="Martin F.M."/>
        </authorList>
    </citation>
    <scope>NUCLEOTIDE SEQUENCE</scope>
    <source>
        <strain evidence="1">EC-137</strain>
    </source>
</reference>
<keyword evidence="2" id="KW-1185">Reference proteome</keyword>
<evidence type="ECO:0000313" key="2">
    <source>
        <dbReference type="Proteomes" id="UP000814128"/>
    </source>
</evidence>
<organism evidence="1 2">
    <name type="scientific">Vararia minispora EC-137</name>
    <dbReference type="NCBI Taxonomy" id="1314806"/>
    <lineage>
        <taxon>Eukaryota</taxon>
        <taxon>Fungi</taxon>
        <taxon>Dikarya</taxon>
        <taxon>Basidiomycota</taxon>
        <taxon>Agaricomycotina</taxon>
        <taxon>Agaricomycetes</taxon>
        <taxon>Russulales</taxon>
        <taxon>Lachnocladiaceae</taxon>
        <taxon>Vararia</taxon>
    </lineage>
</organism>
<reference evidence="1" key="1">
    <citation type="submission" date="2021-02" db="EMBL/GenBank/DDBJ databases">
        <authorList>
            <consortium name="DOE Joint Genome Institute"/>
            <person name="Ahrendt S."/>
            <person name="Looney B.P."/>
            <person name="Miyauchi S."/>
            <person name="Morin E."/>
            <person name="Drula E."/>
            <person name="Courty P.E."/>
            <person name="Chicoki N."/>
            <person name="Fauchery L."/>
            <person name="Kohler A."/>
            <person name="Kuo A."/>
            <person name="Labutti K."/>
            <person name="Pangilinan J."/>
            <person name="Lipzen A."/>
            <person name="Riley R."/>
            <person name="Andreopoulos W."/>
            <person name="He G."/>
            <person name="Johnson J."/>
            <person name="Barry K.W."/>
            <person name="Grigoriev I.V."/>
            <person name="Nagy L."/>
            <person name="Hibbett D."/>
            <person name="Henrissat B."/>
            <person name="Matheny P.B."/>
            <person name="Labbe J."/>
            <person name="Martin F."/>
        </authorList>
    </citation>
    <scope>NUCLEOTIDE SEQUENCE</scope>
    <source>
        <strain evidence="1">EC-137</strain>
    </source>
</reference>
<proteinExistence type="predicted"/>
<evidence type="ECO:0000313" key="1">
    <source>
        <dbReference type="EMBL" id="KAI0036757.1"/>
    </source>
</evidence>
<accession>A0ACB8QYV4</accession>
<name>A0ACB8QYV4_9AGAM</name>